<accession>A0AAN5DF56</accession>
<protein>
    <submittedName>
        <fullName evidence="2">Uncharacterized protein</fullName>
    </submittedName>
</protein>
<proteinExistence type="predicted"/>
<feature type="non-terminal residue" evidence="2">
    <location>
        <position position="1"/>
    </location>
</feature>
<comment type="caution">
    <text evidence="2">The sequence shown here is derived from an EMBL/GenBank/DDBJ whole genome shotgun (WGS) entry which is preliminary data.</text>
</comment>
<evidence type="ECO:0000256" key="1">
    <source>
        <dbReference type="SAM" id="MobiDB-lite"/>
    </source>
</evidence>
<evidence type="ECO:0000313" key="3">
    <source>
        <dbReference type="Proteomes" id="UP001328107"/>
    </source>
</evidence>
<feature type="region of interest" description="Disordered" evidence="1">
    <location>
        <begin position="101"/>
        <end position="130"/>
    </location>
</feature>
<evidence type="ECO:0000313" key="2">
    <source>
        <dbReference type="EMBL" id="GMR60940.1"/>
    </source>
</evidence>
<feature type="non-terminal residue" evidence="2">
    <location>
        <position position="130"/>
    </location>
</feature>
<name>A0AAN5DF56_9BILA</name>
<reference evidence="3" key="1">
    <citation type="submission" date="2022-10" db="EMBL/GenBank/DDBJ databases">
        <title>Genome assembly of Pristionchus species.</title>
        <authorList>
            <person name="Yoshida K."/>
            <person name="Sommer R.J."/>
        </authorList>
    </citation>
    <scope>NUCLEOTIDE SEQUENCE [LARGE SCALE GENOMIC DNA]</scope>
    <source>
        <strain evidence="3">RS5460</strain>
    </source>
</reference>
<keyword evidence="3" id="KW-1185">Reference proteome</keyword>
<dbReference type="AlphaFoldDB" id="A0AAN5DF56"/>
<organism evidence="2 3">
    <name type="scientific">Pristionchus mayeri</name>
    <dbReference type="NCBI Taxonomy" id="1317129"/>
    <lineage>
        <taxon>Eukaryota</taxon>
        <taxon>Metazoa</taxon>
        <taxon>Ecdysozoa</taxon>
        <taxon>Nematoda</taxon>
        <taxon>Chromadorea</taxon>
        <taxon>Rhabditida</taxon>
        <taxon>Rhabditina</taxon>
        <taxon>Diplogasteromorpha</taxon>
        <taxon>Diplogasteroidea</taxon>
        <taxon>Neodiplogasteridae</taxon>
        <taxon>Pristionchus</taxon>
    </lineage>
</organism>
<gene>
    <name evidence="2" type="ORF">PMAYCL1PPCAC_31135</name>
</gene>
<sequence>IRFARLHIGALHLSDGFSRINPSGSFSVASEFHNRFVIFSDKATPVDLNLGLLSSANESSHRTFEPITSIFFIIYGSRVLSIHLYMDELARTTLACLRGCSSSHGNGEEEEERREQRRHLPVKAKNGVTK</sequence>
<dbReference type="Proteomes" id="UP001328107">
    <property type="component" value="Unassembled WGS sequence"/>
</dbReference>
<dbReference type="EMBL" id="BTRK01000006">
    <property type="protein sequence ID" value="GMR60940.1"/>
    <property type="molecule type" value="Genomic_DNA"/>
</dbReference>